<keyword evidence="2" id="KW-0812">Transmembrane</keyword>
<evidence type="ECO:0000256" key="1">
    <source>
        <dbReference type="SAM" id="MobiDB-lite"/>
    </source>
</evidence>
<feature type="compositionally biased region" description="Low complexity" evidence="1">
    <location>
        <begin position="99"/>
        <end position="115"/>
    </location>
</feature>
<keyword evidence="2" id="KW-1133">Transmembrane helix</keyword>
<feature type="region of interest" description="Disordered" evidence="1">
    <location>
        <begin position="84"/>
        <end position="196"/>
    </location>
</feature>
<reference evidence="3" key="1">
    <citation type="submission" date="2022-10" db="EMBL/GenBank/DDBJ databases">
        <title>The complete genomes of actinobacterial strains from the NBC collection.</title>
        <authorList>
            <person name="Joergensen T.S."/>
            <person name="Alvarez Arevalo M."/>
            <person name="Sterndorff E.B."/>
            <person name="Faurdal D."/>
            <person name="Vuksanovic O."/>
            <person name="Mourched A.-S."/>
            <person name="Charusanti P."/>
            <person name="Shaw S."/>
            <person name="Blin K."/>
            <person name="Weber T."/>
        </authorList>
    </citation>
    <scope>NUCLEOTIDE SEQUENCE</scope>
    <source>
        <strain evidence="3">NBC_00283</strain>
    </source>
</reference>
<dbReference type="RefSeq" id="WP_190030590.1">
    <property type="nucleotide sequence ID" value="NZ_BMVE01000003.1"/>
</dbReference>
<evidence type="ECO:0000313" key="4">
    <source>
        <dbReference type="Proteomes" id="UP001432075"/>
    </source>
</evidence>
<proteinExistence type="predicted"/>
<protein>
    <submittedName>
        <fullName evidence="3">Uncharacterized protein</fullName>
    </submittedName>
</protein>
<feature type="region of interest" description="Disordered" evidence="1">
    <location>
        <begin position="28"/>
        <end position="53"/>
    </location>
</feature>
<organism evidence="3 4">
    <name type="scientific">Streptomyces goshikiensis</name>
    <dbReference type="NCBI Taxonomy" id="1942"/>
    <lineage>
        <taxon>Bacteria</taxon>
        <taxon>Bacillati</taxon>
        <taxon>Actinomycetota</taxon>
        <taxon>Actinomycetes</taxon>
        <taxon>Kitasatosporales</taxon>
        <taxon>Streptomycetaceae</taxon>
        <taxon>Streptomyces</taxon>
    </lineage>
</organism>
<keyword evidence="2" id="KW-0472">Membrane</keyword>
<evidence type="ECO:0000256" key="2">
    <source>
        <dbReference type="SAM" id="Phobius"/>
    </source>
</evidence>
<evidence type="ECO:0000313" key="3">
    <source>
        <dbReference type="EMBL" id="WUO45233.1"/>
    </source>
</evidence>
<accession>A0ABZ1RFE2</accession>
<feature type="compositionally biased region" description="Low complexity" evidence="1">
    <location>
        <begin position="155"/>
        <end position="176"/>
    </location>
</feature>
<dbReference type="Proteomes" id="UP001432075">
    <property type="component" value="Chromosome"/>
</dbReference>
<feature type="compositionally biased region" description="Polar residues" evidence="1">
    <location>
        <begin position="178"/>
        <end position="196"/>
    </location>
</feature>
<name>A0ABZ1RFE2_9ACTN</name>
<feature type="transmembrane region" description="Helical" evidence="2">
    <location>
        <begin position="63"/>
        <end position="83"/>
    </location>
</feature>
<feature type="compositionally biased region" description="Basic and acidic residues" evidence="1">
    <location>
        <begin position="28"/>
        <end position="39"/>
    </location>
</feature>
<keyword evidence="4" id="KW-1185">Reference proteome</keyword>
<sequence>MTSYGESPGGHPAERPVERRLRQALAARADEITVRDLRPADPPGPRARGSRPAWLRAYGTRRFVLPVAAGLAAAATVIGYVVLAPGSGPARPEPPAAPPEISTPGPTPGSGTPTPGASPSPSPTPGGSRTPPGPSVSSSPSGLPSRSPAPPSRAPSPSGSPSGPARSSAPSFSGPPTGTVTPSAAHSATSSRAPGF</sequence>
<feature type="compositionally biased region" description="Low complexity" evidence="1">
    <location>
        <begin position="125"/>
        <end position="146"/>
    </location>
</feature>
<dbReference type="EMBL" id="CP108057">
    <property type="protein sequence ID" value="WUO45233.1"/>
    <property type="molecule type" value="Genomic_DNA"/>
</dbReference>
<gene>
    <name evidence="3" type="ORF">OHU17_05010</name>
</gene>
<dbReference type="PRINTS" id="PR01217">
    <property type="entry name" value="PRICHEXTENSN"/>
</dbReference>